<feature type="non-terminal residue" evidence="1">
    <location>
        <position position="1"/>
    </location>
</feature>
<feature type="non-terminal residue" evidence="1">
    <location>
        <position position="35"/>
    </location>
</feature>
<accession>A0A6J4U1R8</accession>
<reference evidence="1" key="1">
    <citation type="submission" date="2020-02" db="EMBL/GenBank/DDBJ databases">
        <authorList>
            <person name="Meier V. D."/>
        </authorList>
    </citation>
    <scope>NUCLEOTIDE SEQUENCE</scope>
    <source>
        <strain evidence="1">AVDCRST_MAG23</strain>
    </source>
</reference>
<proteinExistence type="predicted"/>
<evidence type="ECO:0000313" key="1">
    <source>
        <dbReference type="EMBL" id="CAA9538010.1"/>
    </source>
</evidence>
<dbReference type="AlphaFoldDB" id="A0A6J4U1R8"/>
<name>A0A6J4U1R8_9SPHN</name>
<gene>
    <name evidence="1" type="ORF">AVDCRST_MAG23-1622</name>
</gene>
<dbReference type="EMBL" id="CADCWD010000058">
    <property type="protein sequence ID" value="CAA9538010.1"/>
    <property type="molecule type" value="Genomic_DNA"/>
</dbReference>
<sequence length="35" mass="3664">GRGSEGGRVSEESADELDDAVHGRRLCGRLPVLGL</sequence>
<organism evidence="1">
    <name type="scientific">uncultured Sphingosinicella sp</name>
    <dbReference type="NCBI Taxonomy" id="478748"/>
    <lineage>
        <taxon>Bacteria</taxon>
        <taxon>Pseudomonadati</taxon>
        <taxon>Pseudomonadota</taxon>
        <taxon>Alphaproteobacteria</taxon>
        <taxon>Sphingomonadales</taxon>
        <taxon>Sphingosinicellaceae</taxon>
        <taxon>Sphingosinicella</taxon>
        <taxon>environmental samples</taxon>
    </lineage>
</organism>
<protein>
    <submittedName>
        <fullName evidence="1">Uncharacterized protein</fullName>
    </submittedName>
</protein>